<organism evidence="4 5">
    <name type="scientific">Petropleomorpha daqingensis</name>
    <dbReference type="NCBI Taxonomy" id="2026353"/>
    <lineage>
        <taxon>Bacteria</taxon>
        <taxon>Bacillati</taxon>
        <taxon>Actinomycetota</taxon>
        <taxon>Actinomycetes</taxon>
        <taxon>Geodermatophilales</taxon>
        <taxon>Geodermatophilaceae</taxon>
        <taxon>Petropleomorpha</taxon>
    </lineage>
</organism>
<keyword evidence="1" id="KW-0808">Transferase</keyword>
<comment type="caution">
    <text evidence="4">The sequence shown here is derived from an EMBL/GenBank/DDBJ whole genome shotgun (WGS) entry which is preliminary data.</text>
</comment>
<dbReference type="AlphaFoldDB" id="A0A853CFM9"/>
<evidence type="ECO:0000313" key="5">
    <source>
        <dbReference type="Proteomes" id="UP000541969"/>
    </source>
</evidence>
<dbReference type="InterPro" id="IPR050832">
    <property type="entry name" value="Bact_Acetyltransf"/>
</dbReference>
<dbReference type="Gene3D" id="3.40.630.30">
    <property type="match status" value="1"/>
</dbReference>
<evidence type="ECO:0000256" key="2">
    <source>
        <dbReference type="ARBA" id="ARBA00023315"/>
    </source>
</evidence>
<keyword evidence="4" id="KW-0689">Ribosomal protein</keyword>
<dbReference type="PANTHER" id="PTHR43877:SF2">
    <property type="entry name" value="AMINOALKYLPHOSPHONATE N-ACETYLTRANSFERASE-RELATED"/>
    <property type="match status" value="1"/>
</dbReference>
<accession>A0A853CFM9</accession>
<dbReference type="Proteomes" id="UP000541969">
    <property type="component" value="Unassembled WGS sequence"/>
</dbReference>
<dbReference type="RefSeq" id="WP_179717882.1">
    <property type="nucleotide sequence ID" value="NZ_JACBZT010000001.1"/>
</dbReference>
<sequence length="157" mass="17502">MGPRAATSLVTPSFRAATPDDLPMVYRAELAYIRDVEPDAEPAWIRATDRNLELWVANLLRTTVAEVAGEPAGFVMWMPTGQTATVVTVQVLPEFRRCGLGRRLLDRVVADADGRSVELGVHRANPARALYERAGFTRVSERGDYLMYRRDRTTLPA</sequence>
<dbReference type="CDD" id="cd04301">
    <property type="entry name" value="NAT_SF"/>
    <property type="match status" value="1"/>
</dbReference>
<dbReference type="PROSITE" id="PS51186">
    <property type="entry name" value="GNAT"/>
    <property type="match status" value="1"/>
</dbReference>
<dbReference type="GO" id="GO:0016747">
    <property type="term" value="F:acyltransferase activity, transferring groups other than amino-acyl groups"/>
    <property type="evidence" value="ECO:0007669"/>
    <property type="project" value="InterPro"/>
</dbReference>
<dbReference type="GO" id="GO:0005840">
    <property type="term" value="C:ribosome"/>
    <property type="evidence" value="ECO:0007669"/>
    <property type="project" value="UniProtKB-KW"/>
</dbReference>
<dbReference type="Pfam" id="PF13508">
    <property type="entry name" value="Acetyltransf_7"/>
    <property type="match status" value="1"/>
</dbReference>
<dbReference type="PANTHER" id="PTHR43877">
    <property type="entry name" value="AMINOALKYLPHOSPHONATE N-ACETYLTRANSFERASE-RELATED-RELATED"/>
    <property type="match status" value="1"/>
</dbReference>
<gene>
    <name evidence="4" type="ORF">GGQ55_002908</name>
</gene>
<reference evidence="4 5" key="1">
    <citation type="submission" date="2020-07" db="EMBL/GenBank/DDBJ databases">
        <title>Sequencing the genomes of 1000 actinobacteria strains.</title>
        <authorList>
            <person name="Klenk H.-P."/>
        </authorList>
    </citation>
    <scope>NUCLEOTIDE SEQUENCE [LARGE SCALE GENOMIC DNA]</scope>
    <source>
        <strain evidence="4 5">DSM 104001</strain>
    </source>
</reference>
<feature type="domain" description="N-acetyltransferase" evidence="3">
    <location>
        <begin position="12"/>
        <end position="156"/>
    </location>
</feature>
<keyword evidence="4" id="KW-0687">Ribonucleoprotein</keyword>
<name>A0A853CFM9_9ACTN</name>
<protein>
    <submittedName>
        <fullName evidence="4">Ribosomal protein S18 acetylase RimI-like enzyme</fullName>
    </submittedName>
</protein>
<evidence type="ECO:0000259" key="3">
    <source>
        <dbReference type="PROSITE" id="PS51186"/>
    </source>
</evidence>
<keyword evidence="2" id="KW-0012">Acyltransferase</keyword>
<dbReference type="SUPFAM" id="SSF55729">
    <property type="entry name" value="Acyl-CoA N-acyltransferases (Nat)"/>
    <property type="match status" value="1"/>
</dbReference>
<dbReference type="InterPro" id="IPR000182">
    <property type="entry name" value="GNAT_dom"/>
</dbReference>
<evidence type="ECO:0000256" key="1">
    <source>
        <dbReference type="ARBA" id="ARBA00022679"/>
    </source>
</evidence>
<dbReference type="EMBL" id="JACBZT010000001">
    <property type="protein sequence ID" value="NYJ06630.1"/>
    <property type="molecule type" value="Genomic_DNA"/>
</dbReference>
<proteinExistence type="predicted"/>
<dbReference type="InterPro" id="IPR016181">
    <property type="entry name" value="Acyl_CoA_acyltransferase"/>
</dbReference>
<evidence type="ECO:0000313" key="4">
    <source>
        <dbReference type="EMBL" id="NYJ06630.1"/>
    </source>
</evidence>
<keyword evidence="5" id="KW-1185">Reference proteome</keyword>